<dbReference type="OrthoDB" id="372487at2759"/>
<protein>
    <recommendedName>
        <fullName evidence="5">DRBM domain-containing protein</fullName>
    </recommendedName>
</protein>
<name>A0A836C8H5_9STRA</name>
<dbReference type="SUPFAM" id="SSF54768">
    <property type="entry name" value="dsRNA-binding domain-like"/>
    <property type="match status" value="1"/>
</dbReference>
<evidence type="ECO:0000256" key="1">
    <source>
        <dbReference type="ARBA" id="ARBA00038299"/>
    </source>
</evidence>
<keyword evidence="4" id="KW-0732">Signal</keyword>
<feature type="domain" description="DRBM" evidence="5">
    <location>
        <begin position="557"/>
        <end position="611"/>
    </location>
</feature>
<dbReference type="GO" id="GO:0000956">
    <property type="term" value="P:nuclear-transcribed mRNA catabolic process"/>
    <property type="evidence" value="ECO:0007669"/>
    <property type="project" value="TreeGrafter"/>
</dbReference>
<keyword evidence="7" id="KW-1185">Reference proteome</keyword>
<dbReference type="EMBL" id="JAFCMP010000541">
    <property type="protein sequence ID" value="KAG5176067.1"/>
    <property type="molecule type" value="Genomic_DNA"/>
</dbReference>
<organism evidence="6 7">
    <name type="scientific">Tribonema minus</name>
    <dbReference type="NCBI Taxonomy" id="303371"/>
    <lineage>
        <taxon>Eukaryota</taxon>
        <taxon>Sar</taxon>
        <taxon>Stramenopiles</taxon>
        <taxon>Ochrophyta</taxon>
        <taxon>PX clade</taxon>
        <taxon>Xanthophyceae</taxon>
        <taxon>Tribonematales</taxon>
        <taxon>Tribonemataceae</taxon>
        <taxon>Tribonema</taxon>
    </lineage>
</organism>
<proteinExistence type="inferred from homology"/>
<dbReference type="Gene3D" id="3.30.160.20">
    <property type="match status" value="1"/>
</dbReference>
<dbReference type="AlphaFoldDB" id="A0A836C8H5"/>
<feature type="compositionally biased region" description="Acidic residues" evidence="3">
    <location>
        <begin position="653"/>
        <end position="677"/>
    </location>
</feature>
<gene>
    <name evidence="6" type="ORF">JKP88DRAFT_351243</name>
</gene>
<dbReference type="InterPro" id="IPR027073">
    <property type="entry name" value="5_3_exoribonuclease"/>
</dbReference>
<dbReference type="GO" id="GO:0004534">
    <property type="term" value="F:5'-3' RNA exonuclease activity"/>
    <property type="evidence" value="ECO:0007669"/>
    <property type="project" value="TreeGrafter"/>
</dbReference>
<dbReference type="GO" id="GO:0005634">
    <property type="term" value="C:nucleus"/>
    <property type="evidence" value="ECO:0007669"/>
    <property type="project" value="TreeGrafter"/>
</dbReference>
<dbReference type="InterPro" id="IPR004859">
    <property type="entry name" value="Xrn1_N"/>
</dbReference>
<feature type="signal peptide" evidence="4">
    <location>
        <begin position="1"/>
        <end position="21"/>
    </location>
</feature>
<dbReference type="Pfam" id="PF03159">
    <property type="entry name" value="XRN_N"/>
    <property type="match status" value="2"/>
</dbReference>
<dbReference type="InterPro" id="IPR014720">
    <property type="entry name" value="dsRBD_dom"/>
</dbReference>
<evidence type="ECO:0000256" key="3">
    <source>
        <dbReference type="SAM" id="MobiDB-lite"/>
    </source>
</evidence>
<dbReference type="PANTHER" id="PTHR12341:SF7">
    <property type="entry name" value="5'-3' EXORIBONUCLEASE 1"/>
    <property type="match status" value="1"/>
</dbReference>
<accession>A0A836C8H5</accession>
<sequence>MGCGAATATLACLMALQLCEAGIQGFSKWFKGVFHDSVMAVQPGQRDQFDHVCFDMNQILHVAVRRSANEEQAIARTFTEISQVLKTLEPRRSVVFAFDGSAPLAKLLTQRARREGGRRAERYQMSALNITPGTDFMRSAAEAMRYYAYTRLPGGTARLPGGTYNHTLGTDFMRSAAEAMRYHGYMRLAGVCVHDDITPGTDFMRRAAEAMRYYAYTRLPDGTQASKFGPGDKVWLDLGEPGAPQWTGPWAIQGRKGADDLVLTHHKGGARKVVSAALVRPYRGDPPPGPRGTREGVRGDPPPGHRGTRKGVTYYMGTADVLGEGELKILDWAHLAGRRPRSLAALRTAYYVSGADVPGEGELKILDWAHLAVAHGGEESVVIVGGDADLVLQGLALSKVKNLFVYASELKRSGRIVSLWQVTRQLEAMFPGESGGIRNDLIFLLVLNGNDYLPKVRGVSFGRCFRHYCAAKAAPGGQGSFIIDSERQRFNWPFLLRFLKFATMGAAMALQGPTPAQWVNAAVQKKVIRGGRKKLIRGGQWVNAAVQKKRIRGGRVTYDVFSEEPEHNGDSPRFGVSVAVAGTTLTVPAEHASQKDARRAAATLVLQELAPELYEDYLVARQRHDAQLLAAAQQRRAAQERRAAANQLSDATDLADDDDLDLDLNGDESSDEYEYEPEWDRAPGKGGHDVKAYLTGVLWNIHMYQDGFAPDNYWRYGHRYAPSCHDMADWVEQRIALEASGADEQGQPLTDVASPVSRKPALPSDVACLAMMSAEGRDLVPRRLRALLDADSPVGNMFAPPASSSSAQSSSQPAAGVVPQRREFDIDALLAAVNDHCPEALNGFAEGRQEVKWTVIQHASQPLPRGCTPLNLPPPIPPLDRFLKVSPDTVKCVTMPATSSPPGRSWAGSNWAGAADPAAGAIPLLSVKFKKPFRMAPPARALKPPLRPR</sequence>
<evidence type="ECO:0000313" key="7">
    <source>
        <dbReference type="Proteomes" id="UP000664859"/>
    </source>
</evidence>
<comment type="caution">
    <text evidence="6">The sequence shown here is derived from an EMBL/GenBank/DDBJ whole genome shotgun (WGS) entry which is preliminary data.</text>
</comment>
<feature type="chain" id="PRO_5032440658" description="DRBM domain-containing protein" evidence="4">
    <location>
        <begin position="22"/>
        <end position="949"/>
    </location>
</feature>
<dbReference type="Proteomes" id="UP000664859">
    <property type="component" value="Unassembled WGS sequence"/>
</dbReference>
<evidence type="ECO:0000259" key="5">
    <source>
        <dbReference type="PROSITE" id="PS50137"/>
    </source>
</evidence>
<feature type="compositionally biased region" description="Low complexity" evidence="3">
    <location>
        <begin position="799"/>
        <end position="815"/>
    </location>
</feature>
<keyword evidence="2" id="KW-0694">RNA-binding</keyword>
<comment type="similarity">
    <text evidence="1">Belongs to the 5'-3' exonuclease family.</text>
</comment>
<dbReference type="PROSITE" id="PS50137">
    <property type="entry name" value="DS_RBD"/>
    <property type="match status" value="1"/>
</dbReference>
<dbReference type="PANTHER" id="PTHR12341">
    <property type="entry name" value="5'-&gt;3' EXORIBONUCLEASE"/>
    <property type="match status" value="1"/>
</dbReference>
<feature type="region of interest" description="Disordered" evidence="3">
    <location>
        <begin position="280"/>
        <end position="311"/>
    </location>
</feature>
<evidence type="ECO:0000256" key="2">
    <source>
        <dbReference type="PROSITE-ProRule" id="PRU00266"/>
    </source>
</evidence>
<feature type="region of interest" description="Disordered" evidence="3">
    <location>
        <begin position="797"/>
        <end position="818"/>
    </location>
</feature>
<dbReference type="GO" id="GO:0003723">
    <property type="term" value="F:RNA binding"/>
    <property type="evidence" value="ECO:0007669"/>
    <property type="project" value="UniProtKB-UniRule"/>
</dbReference>
<feature type="region of interest" description="Disordered" evidence="3">
    <location>
        <begin position="644"/>
        <end position="686"/>
    </location>
</feature>
<reference evidence="6" key="1">
    <citation type="submission" date="2021-02" db="EMBL/GenBank/DDBJ databases">
        <title>First Annotated Genome of the Yellow-green Alga Tribonema minus.</title>
        <authorList>
            <person name="Mahan K.M."/>
        </authorList>
    </citation>
    <scope>NUCLEOTIDE SEQUENCE</scope>
    <source>
        <strain evidence="6">UTEX B ZZ1240</strain>
    </source>
</reference>
<evidence type="ECO:0000313" key="6">
    <source>
        <dbReference type="EMBL" id="KAG5176067.1"/>
    </source>
</evidence>
<dbReference type="Gene3D" id="3.40.50.12390">
    <property type="match status" value="2"/>
</dbReference>
<evidence type="ECO:0000256" key="4">
    <source>
        <dbReference type="SAM" id="SignalP"/>
    </source>
</evidence>